<feature type="compositionally biased region" description="Polar residues" evidence="1">
    <location>
        <begin position="433"/>
        <end position="442"/>
    </location>
</feature>
<organism evidence="2 3">
    <name type="scientific">Jaapia argillacea MUCL 33604</name>
    <dbReference type="NCBI Taxonomy" id="933084"/>
    <lineage>
        <taxon>Eukaryota</taxon>
        <taxon>Fungi</taxon>
        <taxon>Dikarya</taxon>
        <taxon>Basidiomycota</taxon>
        <taxon>Agaricomycotina</taxon>
        <taxon>Agaricomycetes</taxon>
        <taxon>Agaricomycetidae</taxon>
        <taxon>Jaapiales</taxon>
        <taxon>Jaapiaceae</taxon>
        <taxon>Jaapia</taxon>
    </lineage>
</organism>
<feature type="compositionally biased region" description="Pro residues" evidence="1">
    <location>
        <begin position="259"/>
        <end position="269"/>
    </location>
</feature>
<feature type="region of interest" description="Disordered" evidence="1">
    <location>
        <begin position="706"/>
        <end position="759"/>
    </location>
</feature>
<evidence type="ECO:0000313" key="2">
    <source>
        <dbReference type="EMBL" id="KDQ63836.1"/>
    </source>
</evidence>
<dbReference type="STRING" id="933084.A0A067QMH7"/>
<evidence type="ECO:0000313" key="3">
    <source>
        <dbReference type="Proteomes" id="UP000027265"/>
    </source>
</evidence>
<dbReference type="InParanoid" id="A0A067QMH7"/>
<dbReference type="OrthoDB" id="435520at2759"/>
<feature type="region of interest" description="Disordered" evidence="1">
    <location>
        <begin position="359"/>
        <end position="418"/>
    </location>
</feature>
<feature type="compositionally biased region" description="Basic residues" evidence="1">
    <location>
        <begin position="17"/>
        <end position="26"/>
    </location>
</feature>
<feature type="compositionally biased region" description="Low complexity" evidence="1">
    <location>
        <begin position="380"/>
        <end position="391"/>
    </location>
</feature>
<keyword evidence="3" id="KW-1185">Reference proteome</keyword>
<evidence type="ECO:0008006" key="4">
    <source>
        <dbReference type="Google" id="ProtNLM"/>
    </source>
</evidence>
<dbReference type="Gene3D" id="3.40.50.1820">
    <property type="entry name" value="alpha/beta hydrolase"/>
    <property type="match status" value="1"/>
</dbReference>
<dbReference type="InterPro" id="IPR050471">
    <property type="entry name" value="AB_hydrolase"/>
</dbReference>
<dbReference type="PANTHER" id="PTHR43433:SF10">
    <property type="entry name" value="AB HYDROLASE-1 DOMAIN-CONTAINING PROTEIN"/>
    <property type="match status" value="1"/>
</dbReference>
<feature type="compositionally biased region" description="Basic residues" evidence="1">
    <location>
        <begin position="303"/>
        <end position="312"/>
    </location>
</feature>
<gene>
    <name evidence="2" type="ORF">JAAARDRAFT_148562</name>
</gene>
<feature type="region of interest" description="Disordered" evidence="1">
    <location>
        <begin position="433"/>
        <end position="480"/>
    </location>
</feature>
<feature type="compositionally biased region" description="Basic and acidic residues" evidence="1">
    <location>
        <begin position="109"/>
        <end position="125"/>
    </location>
</feature>
<reference evidence="3" key="1">
    <citation type="journal article" date="2014" name="Proc. Natl. Acad. Sci. U.S.A.">
        <title>Extensive sampling of basidiomycete genomes demonstrates inadequacy of the white-rot/brown-rot paradigm for wood decay fungi.</title>
        <authorList>
            <person name="Riley R."/>
            <person name="Salamov A.A."/>
            <person name="Brown D.W."/>
            <person name="Nagy L.G."/>
            <person name="Floudas D."/>
            <person name="Held B.W."/>
            <person name="Levasseur A."/>
            <person name="Lombard V."/>
            <person name="Morin E."/>
            <person name="Otillar R."/>
            <person name="Lindquist E.A."/>
            <person name="Sun H."/>
            <person name="LaButti K.M."/>
            <person name="Schmutz J."/>
            <person name="Jabbour D."/>
            <person name="Luo H."/>
            <person name="Baker S.E."/>
            <person name="Pisabarro A.G."/>
            <person name="Walton J.D."/>
            <person name="Blanchette R.A."/>
            <person name="Henrissat B."/>
            <person name="Martin F."/>
            <person name="Cullen D."/>
            <person name="Hibbett D.S."/>
            <person name="Grigoriev I.V."/>
        </authorList>
    </citation>
    <scope>NUCLEOTIDE SEQUENCE [LARGE SCALE GENOMIC DNA]</scope>
    <source>
        <strain evidence="3">MUCL 33604</strain>
    </source>
</reference>
<feature type="compositionally biased region" description="Polar residues" evidence="1">
    <location>
        <begin position="77"/>
        <end position="90"/>
    </location>
</feature>
<dbReference type="EMBL" id="KL197710">
    <property type="protein sequence ID" value="KDQ63836.1"/>
    <property type="molecule type" value="Genomic_DNA"/>
</dbReference>
<dbReference type="AlphaFoldDB" id="A0A067QMH7"/>
<evidence type="ECO:0000256" key="1">
    <source>
        <dbReference type="SAM" id="MobiDB-lite"/>
    </source>
</evidence>
<dbReference type="InterPro" id="IPR029058">
    <property type="entry name" value="AB_hydrolase_fold"/>
</dbReference>
<proteinExistence type="predicted"/>
<feature type="region of interest" description="Disordered" evidence="1">
    <location>
        <begin position="1"/>
        <end position="166"/>
    </location>
</feature>
<feature type="compositionally biased region" description="Polar residues" evidence="1">
    <location>
        <begin position="453"/>
        <end position="473"/>
    </location>
</feature>
<feature type="compositionally biased region" description="Polar residues" evidence="1">
    <location>
        <begin position="58"/>
        <end position="70"/>
    </location>
</feature>
<dbReference type="Proteomes" id="UP000027265">
    <property type="component" value="Unassembled WGS sequence"/>
</dbReference>
<sequence>MASLINPSRPPPSSHIPPHRTPRKKASLLSLKRDKHKVVEAPVAHPFPEEFTRPPAHTRSSSPPRQNISSPRRLIQPSASSASLRANATQARHKETSAATSSSPHIRRVGVEREEQDSDQLKQEVEQTFSFPSIDYKGEGSWDPESTLKPHARPRSRTNTAELEEDWRDFRYDPSFRISGSSSQTQVEETPPQTPLEVKSFRHAFSIPVVVAAPVAGVETMDALVDGMNGVGSDDHFMGVSGLHGRSKSRKNRHHHPLYHPPLPTPPPGIVLGRSPNSKEISHQRDSDDGDEDMPRHPPPVRPSRRKPRRSSQSRSASDTTIMVPSSSPSSSLHGHALESRTHRVAFPEQRSKTIVPSITEIIRTHAPPEQQARSRRVSSRMSSYTRSSFSHGHNTVEEDQPSEPEPLSAAEESEFVTRSSIDSIADEVRQTLRNQSSSPVTTPRHIQHARSFPNNRQSMISDGGFSTRSPMSEGTRPGSFYSTSAFSNPRVPSPIESIDLDVELSAALRPTRSQAIAQYLNSSRLTTLLRLTHPPHASSEHPLTVSFSDLGSPTGFPLVVFLGLGCVRHIMGLYDEMAECLGIRLITIDRWGLGRTGTPKSKAARGIPEWGSVVEEVLDRLHINQCSVMAHSAGAPYALSFANRAPERIRGDICLLAPWVGGGEVAGYRWLKYVPNGILKTAQAAEWKVQGWMLGKPPKAHYEGIGFNAHSPIASPSGGAQSTQPSKRPEMNRKRSSVYPSAEDKRRPSAGSSSFSEYDDLADFDGRFESRSTLGARQGPPPNRASADGQAAKRKVSKGFLGRLKGESSPAQPQTPREKRSTSGSGRRLKALRSMGSLKGKSHSTPSPMGKSSLPESPILPKSLNLETGLGFDEFDWAKASTQKCGIDGPPSPLTPMNRFDINPRANGRRSISFTGPRSSPPSMISSPAASSYGAPLVDSTEMSYQVALGNALIAASHAESSKGTHTDLLQILNHDHQPWGFSYSAYPHNVRVWYGEKDERIAENAVRWMERAMGEDKCQVTVVKGADHGLMFKSAVVVELFERVREYWDND</sequence>
<feature type="region of interest" description="Disordered" evidence="1">
    <location>
        <begin position="239"/>
        <end position="337"/>
    </location>
</feature>
<dbReference type="SUPFAM" id="SSF53474">
    <property type="entry name" value="alpha/beta-Hydrolases"/>
    <property type="match status" value="1"/>
</dbReference>
<accession>A0A067QMH7</accession>
<name>A0A067QMH7_9AGAM</name>
<dbReference type="HOGENOM" id="CLU_005758_0_0_1"/>
<protein>
    <recommendedName>
        <fullName evidence="4">AB hydrolase-1 domain-containing protein</fullName>
    </recommendedName>
</protein>
<feature type="compositionally biased region" description="Basic residues" evidence="1">
    <location>
        <begin position="245"/>
        <end position="258"/>
    </location>
</feature>
<feature type="region of interest" description="Disordered" evidence="1">
    <location>
        <begin position="772"/>
        <end position="862"/>
    </location>
</feature>
<dbReference type="PANTHER" id="PTHR43433">
    <property type="entry name" value="HYDROLASE, ALPHA/BETA FOLD FAMILY PROTEIN"/>
    <property type="match status" value="1"/>
</dbReference>